<dbReference type="GO" id="GO:0005549">
    <property type="term" value="F:odorant binding"/>
    <property type="evidence" value="ECO:0007669"/>
    <property type="project" value="InterPro"/>
</dbReference>
<dbReference type="RefSeq" id="XP_026755309.2">
    <property type="nucleotide sequence ID" value="XM_026899508.3"/>
</dbReference>
<evidence type="ECO:0000256" key="8">
    <source>
        <dbReference type="ARBA" id="ARBA00023170"/>
    </source>
</evidence>
<comment type="subcellular location">
    <subcellularLocation>
        <location evidence="1 10">Cell membrane</location>
        <topology evidence="1 10">Multi-pass membrane protein</topology>
    </subcellularLocation>
</comment>
<sequence>MRVINMLWRWLTNTKAIEKSSGELETAFFESVYRVTYLVGFSTSDNGLLYLIYSTVVKISLCLVLLSEFWYMCTLANTLDELAGSINIVVIHCITCFRYANMIIHKDVYKKLAQAMESPYFDISTSKRKKITEYWAQQNEKYLKTLLLIGNSTLAAWFINPLIDGVDRNIIGGIYLPFSYDTPCRYAVSYLMVIVSFAYISYSVMLSDLTMQAHLIHLVCQFNVLVDCFKNIINDCQGPDDLENNNMLVINNKFKERYVKRLGDLIEQHRSILSLAMKLRYILSAPLLGQLVASGILICFVGYQATTTAAASLTQGLTSILYLGYNLFAFYIICRWCQEITTQSQNVGEAVYCSGWEQGTSIIPKVRSSLLLIIGRANKPLIFSAGGMYNLSLQSYTSLVKTSYSALTVLLRVRQN</sequence>
<organism evidence="11 12">
    <name type="scientific">Galleria mellonella</name>
    <name type="common">Greater wax moth</name>
    <dbReference type="NCBI Taxonomy" id="7137"/>
    <lineage>
        <taxon>Eukaryota</taxon>
        <taxon>Metazoa</taxon>
        <taxon>Ecdysozoa</taxon>
        <taxon>Arthropoda</taxon>
        <taxon>Hexapoda</taxon>
        <taxon>Insecta</taxon>
        <taxon>Pterygota</taxon>
        <taxon>Neoptera</taxon>
        <taxon>Endopterygota</taxon>
        <taxon>Lepidoptera</taxon>
        <taxon>Glossata</taxon>
        <taxon>Ditrysia</taxon>
        <taxon>Pyraloidea</taxon>
        <taxon>Pyralidae</taxon>
        <taxon>Galleriinae</taxon>
        <taxon>Galleria</taxon>
    </lineage>
</organism>
<gene>
    <name evidence="12" type="primary">LOC113515343</name>
</gene>
<keyword evidence="7 10" id="KW-0472">Membrane</keyword>
<evidence type="ECO:0000256" key="4">
    <source>
        <dbReference type="ARBA" id="ARBA00022692"/>
    </source>
</evidence>
<keyword evidence="6 10" id="KW-1133">Transmembrane helix</keyword>
<keyword evidence="9 10" id="KW-0807">Transducer</keyword>
<dbReference type="GO" id="GO:0004984">
    <property type="term" value="F:olfactory receptor activity"/>
    <property type="evidence" value="ECO:0007669"/>
    <property type="project" value="InterPro"/>
</dbReference>
<reference evidence="12" key="1">
    <citation type="submission" date="2025-08" db="UniProtKB">
        <authorList>
            <consortium name="RefSeq"/>
        </authorList>
    </citation>
    <scope>IDENTIFICATION</scope>
    <source>
        <tissue evidence="12">Whole larvae</tissue>
    </source>
</reference>
<feature type="transmembrane region" description="Helical" evidence="10">
    <location>
        <begin position="279"/>
        <end position="303"/>
    </location>
</feature>
<comment type="similarity">
    <text evidence="10">Belongs to the insect chemoreceptor superfamily. Heteromeric odorant receptor channel (TC 1.A.69) family.</text>
</comment>
<dbReference type="Proteomes" id="UP001652740">
    <property type="component" value="Unplaced"/>
</dbReference>
<name>A0A6J1WKQ6_GALME</name>
<evidence type="ECO:0000256" key="7">
    <source>
        <dbReference type="ARBA" id="ARBA00023136"/>
    </source>
</evidence>
<feature type="transmembrane region" description="Helical" evidence="10">
    <location>
        <begin position="309"/>
        <end position="334"/>
    </location>
</feature>
<feature type="transmembrane region" description="Helical" evidence="10">
    <location>
        <begin position="48"/>
        <end position="70"/>
    </location>
</feature>
<feature type="transmembrane region" description="Helical" evidence="10">
    <location>
        <begin position="187"/>
        <end position="206"/>
    </location>
</feature>
<dbReference type="PANTHER" id="PTHR21137">
    <property type="entry name" value="ODORANT RECEPTOR"/>
    <property type="match status" value="1"/>
</dbReference>
<proteinExistence type="inferred from homology"/>
<dbReference type="AlphaFoldDB" id="A0A6J1WKQ6"/>
<evidence type="ECO:0000256" key="5">
    <source>
        <dbReference type="ARBA" id="ARBA00022725"/>
    </source>
</evidence>
<evidence type="ECO:0000256" key="3">
    <source>
        <dbReference type="ARBA" id="ARBA00022606"/>
    </source>
</evidence>
<evidence type="ECO:0000313" key="11">
    <source>
        <dbReference type="Proteomes" id="UP001652740"/>
    </source>
</evidence>
<keyword evidence="11" id="KW-1185">Reference proteome</keyword>
<dbReference type="PANTHER" id="PTHR21137:SF35">
    <property type="entry name" value="ODORANT RECEPTOR 19A-RELATED"/>
    <property type="match status" value="1"/>
</dbReference>
<dbReference type="Pfam" id="PF02949">
    <property type="entry name" value="7tm_6"/>
    <property type="match status" value="1"/>
</dbReference>
<protein>
    <recommendedName>
        <fullName evidence="10">Odorant receptor</fullName>
    </recommendedName>
</protein>
<dbReference type="GeneID" id="113515343"/>
<evidence type="ECO:0000256" key="10">
    <source>
        <dbReference type="RuleBase" id="RU351113"/>
    </source>
</evidence>
<keyword evidence="3 10" id="KW-0716">Sensory transduction</keyword>
<dbReference type="InterPro" id="IPR004117">
    <property type="entry name" value="7tm6_olfct_rcpt"/>
</dbReference>
<dbReference type="InParanoid" id="A0A6J1WKQ6"/>
<evidence type="ECO:0000256" key="2">
    <source>
        <dbReference type="ARBA" id="ARBA00022475"/>
    </source>
</evidence>
<keyword evidence="5 10" id="KW-0552">Olfaction</keyword>
<dbReference type="GO" id="GO:0005886">
    <property type="term" value="C:plasma membrane"/>
    <property type="evidence" value="ECO:0007669"/>
    <property type="project" value="UniProtKB-SubCell"/>
</dbReference>
<keyword evidence="4 10" id="KW-0812">Transmembrane</keyword>
<keyword evidence="8 10" id="KW-0675">Receptor</keyword>
<dbReference type="GO" id="GO:0007165">
    <property type="term" value="P:signal transduction"/>
    <property type="evidence" value="ECO:0007669"/>
    <property type="project" value="UniProtKB-KW"/>
</dbReference>
<keyword evidence="2" id="KW-1003">Cell membrane</keyword>
<comment type="caution">
    <text evidence="10">Lacks conserved residue(s) required for the propagation of feature annotation.</text>
</comment>
<feature type="transmembrane region" description="Helical" evidence="10">
    <location>
        <begin position="82"/>
        <end position="101"/>
    </location>
</feature>
<feature type="transmembrane region" description="Helical" evidence="10">
    <location>
        <begin position="142"/>
        <end position="159"/>
    </location>
</feature>
<evidence type="ECO:0000256" key="6">
    <source>
        <dbReference type="ARBA" id="ARBA00022989"/>
    </source>
</evidence>
<accession>A0A6J1WKQ6</accession>
<evidence type="ECO:0000313" key="12">
    <source>
        <dbReference type="RefSeq" id="XP_026755309.2"/>
    </source>
</evidence>
<dbReference type="KEGG" id="gmw:113515343"/>
<evidence type="ECO:0000256" key="1">
    <source>
        <dbReference type="ARBA" id="ARBA00004651"/>
    </source>
</evidence>
<evidence type="ECO:0000256" key="9">
    <source>
        <dbReference type="ARBA" id="ARBA00023224"/>
    </source>
</evidence>